<feature type="domain" description="Fibrinogen C-terminal" evidence="1">
    <location>
        <begin position="1"/>
        <end position="200"/>
    </location>
</feature>
<comment type="caution">
    <text evidence="2">The sequence shown here is derived from an EMBL/GenBank/DDBJ whole genome shotgun (WGS) entry which is preliminary data.</text>
</comment>
<dbReference type="PANTHER" id="PTHR19143:SF327">
    <property type="entry name" value="FI21813P1-RELATED"/>
    <property type="match status" value="1"/>
</dbReference>
<dbReference type="Pfam" id="PF00147">
    <property type="entry name" value="Fibrinogen_C"/>
    <property type="match status" value="1"/>
</dbReference>
<dbReference type="PROSITE" id="PS51406">
    <property type="entry name" value="FIBRINOGEN_C_2"/>
    <property type="match status" value="1"/>
</dbReference>
<dbReference type="InterPro" id="IPR036056">
    <property type="entry name" value="Fibrinogen-like_C"/>
</dbReference>
<dbReference type="OrthoDB" id="6145874at2759"/>
<evidence type="ECO:0000313" key="3">
    <source>
        <dbReference type="Proteomes" id="UP000194236"/>
    </source>
</evidence>
<evidence type="ECO:0000313" key="2">
    <source>
        <dbReference type="EMBL" id="OTF74592.1"/>
    </source>
</evidence>
<sequence length="201" mass="23551">MHAGEFWIGLDFVHQVTQSEPHLLQIDLLDIDDNYVSMVYDGFLIGGKDDGYRFYVSISSKFLKGIRKDLLLSSNPHWNITELASIVLRHNRTKFITSDHINPSQTSSLTSKQQLFYRECSTWFRSGWWYVSPTRSSIYDKAPLLDSCRHLNLFQLMAPLESSHDHLSVKWNNWYHDDGDGDGHTPRQLRYIMMKIRPDNR</sequence>
<dbReference type="InterPro" id="IPR050373">
    <property type="entry name" value="Fibrinogen_C-term_domain"/>
</dbReference>
<protein>
    <submittedName>
        <fullName evidence="2">Fibroleukin-like protein</fullName>
    </submittedName>
</protein>
<gene>
    <name evidence="2" type="ORF">BLA29_001993</name>
</gene>
<dbReference type="InterPro" id="IPR014716">
    <property type="entry name" value="Fibrinogen_a/b/g_C_1"/>
</dbReference>
<dbReference type="Proteomes" id="UP000194236">
    <property type="component" value="Unassembled WGS sequence"/>
</dbReference>
<dbReference type="InterPro" id="IPR002181">
    <property type="entry name" value="Fibrinogen_a/b/g_C_dom"/>
</dbReference>
<name>A0A1Y3B1A2_EURMA</name>
<dbReference type="AlphaFoldDB" id="A0A1Y3B1A2"/>
<dbReference type="SUPFAM" id="SSF56496">
    <property type="entry name" value="Fibrinogen C-terminal domain-like"/>
    <property type="match status" value="1"/>
</dbReference>
<dbReference type="PANTHER" id="PTHR19143">
    <property type="entry name" value="FIBRINOGEN/TENASCIN/ANGIOPOEITIN"/>
    <property type="match status" value="1"/>
</dbReference>
<keyword evidence="3" id="KW-1185">Reference proteome</keyword>
<dbReference type="SMART" id="SM00186">
    <property type="entry name" value="FBG"/>
    <property type="match status" value="1"/>
</dbReference>
<proteinExistence type="predicted"/>
<evidence type="ECO:0000259" key="1">
    <source>
        <dbReference type="PROSITE" id="PS51406"/>
    </source>
</evidence>
<dbReference type="Gene3D" id="3.90.215.10">
    <property type="entry name" value="Gamma Fibrinogen, chain A, domain 1"/>
    <property type="match status" value="1"/>
</dbReference>
<reference evidence="2 3" key="1">
    <citation type="submission" date="2017-03" db="EMBL/GenBank/DDBJ databases">
        <title>Genome Survey of Euroglyphus maynei.</title>
        <authorList>
            <person name="Arlian L.G."/>
            <person name="Morgan M.S."/>
            <person name="Rider S.D."/>
        </authorList>
    </citation>
    <scope>NUCLEOTIDE SEQUENCE [LARGE SCALE GENOMIC DNA]</scope>
    <source>
        <strain evidence="2">Arlian Lab</strain>
        <tissue evidence="2">Whole body</tissue>
    </source>
</reference>
<organism evidence="2 3">
    <name type="scientific">Euroglyphus maynei</name>
    <name type="common">Mayne's house dust mite</name>
    <dbReference type="NCBI Taxonomy" id="6958"/>
    <lineage>
        <taxon>Eukaryota</taxon>
        <taxon>Metazoa</taxon>
        <taxon>Ecdysozoa</taxon>
        <taxon>Arthropoda</taxon>
        <taxon>Chelicerata</taxon>
        <taxon>Arachnida</taxon>
        <taxon>Acari</taxon>
        <taxon>Acariformes</taxon>
        <taxon>Sarcoptiformes</taxon>
        <taxon>Astigmata</taxon>
        <taxon>Psoroptidia</taxon>
        <taxon>Analgoidea</taxon>
        <taxon>Pyroglyphidae</taxon>
        <taxon>Pyroglyphinae</taxon>
        <taxon>Euroglyphus</taxon>
    </lineage>
</organism>
<dbReference type="GO" id="GO:0005615">
    <property type="term" value="C:extracellular space"/>
    <property type="evidence" value="ECO:0007669"/>
    <property type="project" value="TreeGrafter"/>
</dbReference>
<accession>A0A1Y3B1A2</accession>
<dbReference type="EMBL" id="MUJZ01046309">
    <property type="protein sequence ID" value="OTF74592.1"/>
    <property type="molecule type" value="Genomic_DNA"/>
</dbReference>